<keyword evidence="2" id="KW-1185">Reference proteome</keyword>
<sequence>MTVPAESFSAPAQIVKCHGLLFDMDGTIIDSTKAIIKHWERIGNEIGVDPEVILATSHGRRSIDVLQIYEPKLANWEYISHAEGMIPEKFGADAVEILGSRALLDQLAERSVPWSIVTSGTRPLVTGWLDVMKLTHPANLVAAEDVQIGKPDPACYALGCTKLKLTQKEPSIIVLEDAPAGVRSGKAAGFRVIALATSHSISQLQQAGADWIVKDMRSVTLKDWNQTTGEAQIEIANALA</sequence>
<evidence type="ECO:0000313" key="1">
    <source>
        <dbReference type="EMBL" id="KAF2120962.1"/>
    </source>
</evidence>
<organism evidence="1 2">
    <name type="scientific">Lophiotrema nucula</name>
    <dbReference type="NCBI Taxonomy" id="690887"/>
    <lineage>
        <taxon>Eukaryota</taxon>
        <taxon>Fungi</taxon>
        <taxon>Dikarya</taxon>
        <taxon>Ascomycota</taxon>
        <taxon>Pezizomycotina</taxon>
        <taxon>Dothideomycetes</taxon>
        <taxon>Pleosporomycetidae</taxon>
        <taxon>Pleosporales</taxon>
        <taxon>Lophiotremataceae</taxon>
        <taxon>Lophiotrema</taxon>
    </lineage>
</organism>
<dbReference type="SFLD" id="SFLDG01129">
    <property type="entry name" value="C1.5:_HAD__Beta-PGM__Phosphata"/>
    <property type="match status" value="1"/>
</dbReference>
<dbReference type="EMBL" id="ML977313">
    <property type="protein sequence ID" value="KAF2120962.1"/>
    <property type="molecule type" value="Genomic_DNA"/>
</dbReference>
<dbReference type="CDD" id="cd07527">
    <property type="entry name" value="HAD_ScGPP-like"/>
    <property type="match status" value="1"/>
</dbReference>
<dbReference type="InterPro" id="IPR023198">
    <property type="entry name" value="PGP-like_dom2"/>
</dbReference>
<dbReference type="GO" id="GO:0050308">
    <property type="term" value="F:sugar-phosphatase activity"/>
    <property type="evidence" value="ECO:0007669"/>
    <property type="project" value="TreeGrafter"/>
</dbReference>
<dbReference type="OrthoDB" id="40579at2759"/>
<dbReference type="AlphaFoldDB" id="A0A6A5ZMW8"/>
<name>A0A6A5ZMW8_9PLEO</name>
<dbReference type="PANTHER" id="PTHR43481">
    <property type="entry name" value="FRUCTOSE-1-PHOSPHATE PHOSPHATASE"/>
    <property type="match status" value="1"/>
</dbReference>
<accession>A0A6A5ZMW8</accession>
<protein>
    <submittedName>
        <fullName evidence="1">HAD-like domain-containing protein</fullName>
    </submittedName>
</protein>
<dbReference type="InterPro" id="IPR051806">
    <property type="entry name" value="HAD-like_SPP"/>
</dbReference>
<dbReference type="InterPro" id="IPR023214">
    <property type="entry name" value="HAD_sf"/>
</dbReference>
<dbReference type="SFLD" id="SFLDS00003">
    <property type="entry name" value="Haloacid_Dehalogenase"/>
    <property type="match status" value="1"/>
</dbReference>
<evidence type="ECO:0000313" key="2">
    <source>
        <dbReference type="Proteomes" id="UP000799770"/>
    </source>
</evidence>
<dbReference type="InterPro" id="IPR041492">
    <property type="entry name" value="HAD_2"/>
</dbReference>
<dbReference type="PANTHER" id="PTHR43481:SF4">
    <property type="entry name" value="GLYCEROL-1-PHOSPHATE PHOSPHOHYDROLASE 1-RELATED"/>
    <property type="match status" value="1"/>
</dbReference>
<gene>
    <name evidence="1" type="ORF">BDV96DRAFT_281772</name>
</gene>
<dbReference type="InterPro" id="IPR006439">
    <property type="entry name" value="HAD-SF_hydro_IA"/>
</dbReference>
<dbReference type="InterPro" id="IPR036412">
    <property type="entry name" value="HAD-like_sf"/>
</dbReference>
<dbReference type="SUPFAM" id="SSF56784">
    <property type="entry name" value="HAD-like"/>
    <property type="match status" value="1"/>
</dbReference>
<proteinExistence type="predicted"/>
<dbReference type="Gene3D" id="1.10.150.240">
    <property type="entry name" value="Putative phosphatase, domain 2"/>
    <property type="match status" value="1"/>
</dbReference>
<dbReference type="Pfam" id="PF13419">
    <property type="entry name" value="HAD_2"/>
    <property type="match status" value="1"/>
</dbReference>
<dbReference type="Proteomes" id="UP000799770">
    <property type="component" value="Unassembled WGS sequence"/>
</dbReference>
<dbReference type="NCBIfam" id="TIGR01509">
    <property type="entry name" value="HAD-SF-IA-v3"/>
    <property type="match status" value="1"/>
</dbReference>
<dbReference type="Gene3D" id="3.40.50.1000">
    <property type="entry name" value="HAD superfamily/HAD-like"/>
    <property type="match status" value="1"/>
</dbReference>
<reference evidence="1" key="1">
    <citation type="journal article" date="2020" name="Stud. Mycol.">
        <title>101 Dothideomycetes genomes: a test case for predicting lifestyles and emergence of pathogens.</title>
        <authorList>
            <person name="Haridas S."/>
            <person name="Albert R."/>
            <person name="Binder M."/>
            <person name="Bloem J."/>
            <person name="Labutti K."/>
            <person name="Salamov A."/>
            <person name="Andreopoulos B."/>
            <person name="Baker S."/>
            <person name="Barry K."/>
            <person name="Bills G."/>
            <person name="Bluhm B."/>
            <person name="Cannon C."/>
            <person name="Castanera R."/>
            <person name="Culley D."/>
            <person name="Daum C."/>
            <person name="Ezra D."/>
            <person name="Gonzalez J."/>
            <person name="Henrissat B."/>
            <person name="Kuo A."/>
            <person name="Liang C."/>
            <person name="Lipzen A."/>
            <person name="Lutzoni F."/>
            <person name="Magnuson J."/>
            <person name="Mondo S."/>
            <person name="Nolan M."/>
            <person name="Ohm R."/>
            <person name="Pangilinan J."/>
            <person name="Park H.-J."/>
            <person name="Ramirez L."/>
            <person name="Alfaro M."/>
            <person name="Sun H."/>
            <person name="Tritt A."/>
            <person name="Yoshinaga Y."/>
            <person name="Zwiers L.-H."/>
            <person name="Turgeon B."/>
            <person name="Goodwin S."/>
            <person name="Spatafora J."/>
            <person name="Crous P."/>
            <person name="Grigoriev I."/>
        </authorList>
    </citation>
    <scope>NUCLEOTIDE SEQUENCE</scope>
    <source>
        <strain evidence="1">CBS 627.86</strain>
    </source>
</reference>